<accession>A0A7S1HDT8</accession>
<dbReference type="GO" id="GO:0046404">
    <property type="term" value="F:ATP-dependent polydeoxyribonucleotide 5'-hydroxyl-kinase activity"/>
    <property type="evidence" value="ECO:0007669"/>
    <property type="project" value="TreeGrafter"/>
</dbReference>
<dbReference type="GO" id="GO:0003690">
    <property type="term" value="F:double-stranded DNA binding"/>
    <property type="evidence" value="ECO:0007669"/>
    <property type="project" value="TreeGrafter"/>
</dbReference>
<dbReference type="SUPFAM" id="SSF52540">
    <property type="entry name" value="P-loop containing nucleoside triphosphate hydrolases"/>
    <property type="match status" value="1"/>
</dbReference>
<dbReference type="GO" id="GO:0046403">
    <property type="term" value="F:polynucleotide 3'-phosphatase activity"/>
    <property type="evidence" value="ECO:0007669"/>
    <property type="project" value="TreeGrafter"/>
</dbReference>
<sequence length="328" mass="35759">MAEECKLVVELREMGVGLELDDATLMTILRSNGNDMDQTIDAIFALSLQEEAPAHAAPPQYQQYQQPPASHHAPQAQAQAQAQEAEEEEEIDEMTAILLGLPWPPPDKPKKPQPAAAAPPAHQALPPQAAAFSPSHQQNASNGFGNSRGDGFQTVSRPQPPRGGGEGMMPQLRLVVLVGPPGCGKSTAAEMFGSAGWFVVSQDALGSRQECEHACWAALEEQQRVVVDRTNIDEVQRSHWVGIARKTRVPQNGIVCLSFNVHPDVCKQRVMSRKGHRTLPATEASMQVVDRFVSSFVPPRESEGFCKVVNVSEYHDPRVFSLIEGRVP</sequence>
<gene>
    <name evidence="2" type="ORF">HAND00432_LOCUS30320</name>
</gene>
<feature type="compositionally biased region" description="Acidic residues" evidence="1">
    <location>
        <begin position="84"/>
        <end position="93"/>
    </location>
</feature>
<dbReference type="Gene3D" id="3.40.50.300">
    <property type="entry name" value="P-loop containing nucleotide triphosphate hydrolases"/>
    <property type="match status" value="1"/>
</dbReference>
<dbReference type="GO" id="GO:0006281">
    <property type="term" value="P:DNA repair"/>
    <property type="evidence" value="ECO:0007669"/>
    <property type="project" value="TreeGrafter"/>
</dbReference>
<dbReference type="PANTHER" id="PTHR12083:SF9">
    <property type="entry name" value="BIFUNCTIONAL POLYNUCLEOTIDE PHOSPHATASE_KINASE"/>
    <property type="match status" value="1"/>
</dbReference>
<feature type="compositionally biased region" description="Low complexity" evidence="1">
    <location>
        <begin position="113"/>
        <end position="131"/>
    </location>
</feature>
<evidence type="ECO:0000313" key="2">
    <source>
        <dbReference type="EMBL" id="CAD8979310.1"/>
    </source>
</evidence>
<feature type="compositionally biased region" description="Low complexity" evidence="1">
    <location>
        <begin position="55"/>
        <end position="83"/>
    </location>
</feature>
<reference evidence="2" key="1">
    <citation type="submission" date="2021-01" db="EMBL/GenBank/DDBJ databases">
        <authorList>
            <person name="Corre E."/>
            <person name="Pelletier E."/>
            <person name="Niang G."/>
            <person name="Scheremetjew M."/>
            <person name="Finn R."/>
            <person name="Kale V."/>
            <person name="Holt S."/>
            <person name="Cochrane G."/>
            <person name="Meng A."/>
            <person name="Brown T."/>
            <person name="Cohen L."/>
        </authorList>
    </citation>
    <scope>NUCLEOTIDE SEQUENCE</scope>
    <source>
        <strain evidence="2">CCMP644</strain>
    </source>
</reference>
<organism evidence="2">
    <name type="scientific">Hemiselmis andersenii</name>
    <name type="common">Cryptophyte alga</name>
    <dbReference type="NCBI Taxonomy" id="464988"/>
    <lineage>
        <taxon>Eukaryota</taxon>
        <taxon>Cryptophyceae</taxon>
        <taxon>Cryptomonadales</taxon>
        <taxon>Hemiselmidaceae</taxon>
        <taxon>Hemiselmis</taxon>
    </lineage>
</organism>
<evidence type="ECO:0000256" key="1">
    <source>
        <dbReference type="SAM" id="MobiDB-lite"/>
    </source>
</evidence>
<feature type="region of interest" description="Disordered" evidence="1">
    <location>
        <begin position="55"/>
        <end position="168"/>
    </location>
</feature>
<protein>
    <submittedName>
        <fullName evidence="2">Uncharacterized protein</fullName>
    </submittedName>
</protein>
<name>A0A7S1HDT8_HEMAN</name>
<proteinExistence type="predicted"/>
<dbReference type="Pfam" id="PF13671">
    <property type="entry name" value="AAA_33"/>
    <property type="match status" value="1"/>
</dbReference>
<dbReference type="AlphaFoldDB" id="A0A7S1HDT8"/>
<dbReference type="EMBL" id="HBFX01050341">
    <property type="protein sequence ID" value="CAD8979310.1"/>
    <property type="molecule type" value="Transcribed_RNA"/>
</dbReference>
<feature type="compositionally biased region" description="Polar residues" evidence="1">
    <location>
        <begin position="134"/>
        <end position="145"/>
    </location>
</feature>
<dbReference type="InterPro" id="IPR027417">
    <property type="entry name" value="P-loop_NTPase"/>
</dbReference>
<dbReference type="PANTHER" id="PTHR12083">
    <property type="entry name" value="BIFUNCTIONAL POLYNUCLEOTIDE PHOSPHATASE/KINASE"/>
    <property type="match status" value="1"/>
</dbReference>